<keyword evidence="2" id="KW-1185">Reference proteome</keyword>
<dbReference type="Proteomes" id="UP000036367">
    <property type="component" value="Unassembled WGS sequence"/>
</dbReference>
<dbReference type="AlphaFoldDB" id="A0A0J1B3E2"/>
<reference evidence="1" key="1">
    <citation type="submission" date="2015-05" db="EMBL/GenBank/DDBJ databases">
        <title>Permanent draft genome of Rhodopirellula islandicus K833.</title>
        <authorList>
            <person name="Kizina J."/>
            <person name="Richter M."/>
            <person name="Glockner F.O."/>
            <person name="Harder J."/>
        </authorList>
    </citation>
    <scope>NUCLEOTIDE SEQUENCE [LARGE SCALE GENOMIC DNA]</scope>
    <source>
        <strain evidence="1">K833</strain>
    </source>
</reference>
<evidence type="ECO:0000313" key="2">
    <source>
        <dbReference type="Proteomes" id="UP000036367"/>
    </source>
</evidence>
<comment type="caution">
    <text evidence="1">The sequence shown here is derived from an EMBL/GenBank/DDBJ whole genome shotgun (WGS) entry which is preliminary data.</text>
</comment>
<dbReference type="STRING" id="595434.RISK_006707"/>
<accession>A0A0J1B3E2</accession>
<dbReference type="EMBL" id="LECT01000055">
    <property type="protein sequence ID" value="KLU01138.1"/>
    <property type="molecule type" value="Genomic_DNA"/>
</dbReference>
<proteinExistence type="predicted"/>
<organism evidence="1 2">
    <name type="scientific">Rhodopirellula islandica</name>
    <dbReference type="NCBI Taxonomy" id="595434"/>
    <lineage>
        <taxon>Bacteria</taxon>
        <taxon>Pseudomonadati</taxon>
        <taxon>Planctomycetota</taxon>
        <taxon>Planctomycetia</taxon>
        <taxon>Pirellulales</taxon>
        <taxon>Pirellulaceae</taxon>
        <taxon>Rhodopirellula</taxon>
    </lineage>
</organism>
<evidence type="ECO:0000313" key="1">
    <source>
        <dbReference type="EMBL" id="KLU01138.1"/>
    </source>
</evidence>
<name>A0A0J1B3E2_RHOIS</name>
<sequence>MMPRQVTTPPRADEAGGLHHVLNHGHRRAEIFHQDAAHYHTRGMGPVYQQRDNSFPIQDDEHFLVVCRHPAEATSETMFGHFH</sequence>
<protein>
    <submittedName>
        <fullName evidence="1">Uncharacterized protein</fullName>
    </submittedName>
</protein>
<gene>
    <name evidence="1" type="ORF">RISK_006707</name>
</gene>
<dbReference type="PATRIC" id="fig|595434.4.peg.6387"/>